<dbReference type="EMBL" id="CP001114">
    <property type="protein sequence ID" value="ACO46348.1"/>
    <property type="molecule type" value="Genomic_DNA"/>
</dbReference>
<feature type="signal peptide" evidence="1">
    <location>
        <begin position="1"/>
        <end position="25"/>
    </location>
</feature>
<keyword evidence="1" id="KW-0732">Signal</keyword>
<reference evidence="2 3" key="1">
    <citation type="journal article" date="2009" name="PLoS Genet.">
        <title>Alliance of proteomics and genomics to unravel the specificities of Sahara bacterium Deinococcus deserti.</title>
        <authorList>
            <person name="de Groot A."/>
            <person name="Dulermo R."/>
            <person name="Ortet P."/>
            <person name="Blanchard L."/>
            <person name="Guerin P."/>
            <person name="Fernandez B."/>
            <person name="Vacherie B."/>
            <person name="Dossat C."/>
            <person name="Jolivet E."/>
            <person name="Siguier P."/>
            <person name="Chandler M."/>
            <person name="Barakat M."/>
            <person name="Dedieu A."/>
            <person name="Barbe V."/>
            <person name="Heulin T."/>
            <person name="Sommer S."/>
            <person name="Achouak W."/>
            <person name="Armengaud J."/>
        </authorList>
    </citation>
    <scope>NUCLEOTIDE SEQUENCE [LARGE SCALE GENOMIC DNA]</scope>
    <source>
        <strain evidence="3">DSM 17065 / CIP 109153 / LMG 22923 / VCD115</strain>
    </source>
</reference>
<gene>
    <name evidence="2" type="ordered locus">Deide_14031</name>
</gene>
<sequence>MKKLALLSLPLMLAACNGGSSTPGASVVNVTADKTSVTMASTDTAGTTTFTFTNKAGSREATINSAVLTWNDPATKAVTTQTVNLAAFTLPAGLTCAAVAANPSASCNFNDAGTTYADRTLTRIINNSELFSKVLAANPSVTGLPVTVQFNNANALPFTFTSMKPSEGGGVVTAPPKPAIIVNNSSYQTNPTTPISNTLSVTVSAGAAAGVGLKQLILEVTDAKGIVDTTTYSSTQETVTFNIDTTKYPDGALKLRAIAIDALDRRGETANITTVNVANQVSPSIRITNPVNGGEVTGIAPIVVQFQQNNTPFTFVDGKTTIEVVDSGDRTITVQQADIVKVNDGLWEARSQIDLNSPQYINGTYTLRARANVQLSGATNTSTIMTTSTFVNKSRVDEAPALNILMPAYYGGSNTLRPVLTRKSAIVVQASDSNNVRQINLRFVCNPTEVLPGQNCNTNVYSYNIPVNKAGIQYRLFNTGVLMDGEPYLPDGYYTMRATATDDTNFSSFREMKVEVNRAKNGIAGLGYNRATTFELAASKLTPAGAQWQIDGTTVNETRIIELFYNSNDQGIARELPSAIGIDTSRTGDAVISSGQIVFPAAGTYATSFVVQDMITGVVEFYDGANIIATTKP</sequence>
<dbReference type="AlphaFoldDB" id="C1CVY1"/>
<name>C1CVY1_DEIDV</name>
<dbReference type="KEGG" id="ddr:Deide_14031"/>
<dbReference type="Proteomes" id="UP000002208">
    <property type="component" value="Chromosome"/>
</dbReference>
<proteinExistence type="predicted"/>
<dbReference type="OrthoDB" id="55954at2"/>
<dbReference type="HOGENOM" id="CLU_431970_0_0_0"/>
<evidence type="ECO:0000313" key="3">
    <source>
        <dbReference type="Proteomes" id="UP000002208"/>
    </source>
</evidence>
<accession>C1CVY1</accession>
<dbReference type="PROSITE" id="PS51257">
    <property type="entry name" value="PROKAR_LIPOPROTEIN"/>
    <property type="match status" value="1"/>
</dbReference>
<organism evidence="2 3">
    <name type="scientific">Deinococcus deserti (strain DSM 17065 / CIP 109153 / LMG 22923 / VCD115)</name>
    <dbReference type="NCBI Taxonomy" id="546414"/>
    <lineage>
        <taxon>Bacteria</taxon>
        <taxon>Thermotogati</taxon>
        <taxon>Deinococcota</taxon>
        <taxon>Deinococci</taxon>
        <taxon>Deinococcales</taxon>
        <taxon>Deinococcaceae</taxon>
        <taxon>Deinococcus</taxon>
    </lineage>
</organism>
<dbReference type="RefSeq" id="WP_012693471.1">
    <property type="nucleotide sequence ID" value="NC_012526.1"/>
</dbReference>
<dbReference type="STRING" id="546414.Deide_14031"/>
<dbReference type="PaxDb" id="546414-Deide_14031"/>
<protein>
    <submittedName>
        <fullName evidence="2">Uncharacterized protein</fullName>
    </submittedName>
</protein>
<feature type="chain" id="PRO_5002907936" evidence="1">
    <location>
        <begin position="26"/>
        <end position="633"/>
    </location>
</feature>
<evidence type="ECO:0000313" key="2">
    <source>
        <dbReference type="EMBL" id="ACO46348.1"/>
    </source>
</evidence>
<keyword evidence="3" id="KW-1185">Reference proteome</keyword>
<evidence type="ECO:0000256" key="1">
    <source>
        <dbReference type="SAM" id="SignalP"/>
    </source>
</evidence>